<dbReference type="NCBIfam" id="NF001664">
    <property type="entry name" value="PRK00431.1-6"/>
    <property type="match status" value="1"/>
</dbReference>
<evidence type="ECO:0000256" key="1">
    <source>
        <dbReference type="SAM" id="MobiDB-lite"/>
    </source>
</evidence>
<dbReference type="OrthoDB" id="6077599at2759"/>
<dbReference type="SMART" id="SM00506">
    <property type="entry name" value="A1pp"/>
    <property type="match status" value="1"/>
</dbReference>
<evidence type="ECO:0000313" key="4">
    <source>
        <dbReference type="Proteomes" id="UP000799302"/>
    </source>
</evidence>
<feature type="compositionally biased region" description="Acidic residues" evidence="1">
    <location>
        <begin position="288"/>
        <end position="298"/>
    </location>
</feature>
<dbReference type="EMBL" id="MU004236">
    <property type="protein sequence ID" value="KAF2668759.1"/>
    <property type="molecule type" value="Genomic_DNA"/>
</dbReference>
<evidence type="ECO:0000313" key="3">
    <source>
        <dbReference type="EMBL" id="KAF2668759.1"/>
    </source>
</evidence>
<dbReference type="PROSITE" id="PS51154">
    <property type="entry name" value="MACRO"/>
    <property type="match status" value="1"/>
</dbReference>
<dbReference type="InterPro" id="IPR002589">
    <property type="entry name" value="Macro_dom"/>
</dbReference>
<feature type="compositionally biased region" description="Basic and acidic residues" evidence="1">
    <location>
        <begin position="211"/>
        <end position="227"/>
    </location>
</feature>
<protein>
    <submittedName>
        <fullName evidence="3">Macro domain-like protein</fullName>
    </submittedName>
</protein>
<feature type="region of interest" description="Disordered" evidence="1">
    <location>
        <begin position="211"/>
        <end position="298"/>
    </location>
</feature>
<dbReference type="PANTHER" id="PTHR11106:SF27">
    <property type="entry name" value="MACRO DOMAIN-CONTAINING PROTEIN"/>
    <property type="match status" value="1"/>
</dbReference>
<name>A0A6A6U930_9PEZI</name>
<evidence type="ECO:0000259" key="2">
    <source>
        <dbReference type="PROSITE" id="PS51154"/>
    </source>
</evidence>
<feature type="compositionally biased region" description="Basic and acidic residues" evidence="1">
    <location>
        <begin position="241"/>
        <end position="254"/>
    </location>
</feature>
<dbReference type="InterPro" id="IPR043472">
    <property type="entry name" value="Macro_dom-like"/>
</dbReference>
<dbReference type="AlphaFoldDB" id="A0A6A6U930"/>
<feature type="compositionally biased region" description="Basic and acidic residues" evidence="1">
    <location>
        <begin position="274"/>
        <end position="287"/>
    </location>
</feature>
<dbReference type="Gene3D" id="3.40.220.10">
    <property type="entry name" value="Leucine Aminopeptidase, subunit E, domain 1"/>
    <property type="match status" value="1"/>
</dbReference>
<dbReference type="Pfam" id="PF01661">
    <property type="entry name" value="Macro"/>
    <property type="match status" value="1"/>
</dbReference>
<accession>A0A6A6U930</accession>
<dbReference type="CDD" id="cd02908">
    <property type="entry name" value="Macro_OAADPr_deacetylase"/>
    <property type="match status" value="1"/>
</dbReference>
<keyword evidence="4" id="KW-1185">Reference proteome</keyword>
<feature type="domain" description="Macro" evidence="2">
    <location>
        <begin position="27"/>
        <end position="210"/>
    </location>
</feature>
<dbReference type="Proteomes" id="UP000799302">
    <property type="component" value="Unassembled WGS sequence"/>
</dbReference>
<sequence>MAALIALSDIPTIPVLYKTKWLTVVPTPSRTPNAVFNSKIAIIRHDITRLQVDSIVNAANDSLLGGGGVDGAIHRAAGPRLFDECETLNGCDTGSAKITNGYKLPAKKVIHAVGPVYFREKGRGRHEILLRGCYRKSLELAEQNGLKSIAFSALSTGVYGYPSGEAADAAISEVRNFFEEGKGKDFERVVFCNFMEKDEKAYQATMSKYFPDAKDGEGEKTEAEGSKAPKVKSMLDVEPEEIAKELPDVPKDEPSAANTSGLKSGDVTDDDWVDVGKDTTVPKKATVEDVEDEDNKKH</sequence>
<dbReference type="SUPFAM" id="SSF52949">
    <property type="entry name" value="Macro domain-like"/>
    <property type="match status" value="1"/>
</dbReference>
<proteinExistence type="predicted"/>
<organism evidence="3 4">
    <name type="scientific">Microthyrium microscopicum</name>
    <dbReference type="NCBI Taxonomy" id="703497"/>
    <lineage>
        <taxon>Eukaryota</taxon>
        <taxon>Fungi</taxon>
        <taxon>Dikarya</taxon>
        <taxon>Ascomycota</taxon>
        <taxon>Pezizomycotina</taxon>
        <taxon>Dothideomycetes</taxon>
        <taxon>Dothideomycetes incertae sedis</taxon>
        <taxon>Microthyriales</taxon>
        <taxon>Microthyriaceae</taxon>
        <taxon>Microthyrium</taxon>
    </lineage>
</organism>
<reference evidence="3" key="1">
    <citation type="journal article" date="2020" name="Stud. Mycol.">
        <title>101 Dothideomycetes genomes: a test case for predicting lifestyles and emergence of pathogens.</title>
        <authorList>
            <person name="Haridas S."/>
            <person name="Albert R."/>
            <person name="Binder M."/>
            <person name="Bloem J."/>
            <person name="Labutti K."/>
            <person name="Salamov A."/>
            <person name="Andreopoulos B."/>
            <person name="Baker S."/>
            <person name="Barry K."/>
            <person name="Bills G."/>
            <person name="Bluhm B."/>
            <person name="Cannon C."/>
            <person name="Castanera R."/>
            <person name="Culley D."/>
            <person name="Daum C."/>
            <person name="Ezra D."/>
            <person name="Gonzalez J."/>
            <person name="Henrissat B."/>
            <person name="Kuo A."/>
            <person name="Liang C."/>
            <person name="Lipzen A."/>
            <person name="Lutzoni F."/>
            <person name="Magnuson J."/>
            <person name="Mondo S."/>
            <person name="Nolan M."/>
            <person name="Ohm R."/>
            <person name="Pangilinan J."/>
            <person name="Park H.-J."/>
            <person name="Ramirez L."/>
            <person name="Alfaro M."/>
            <person name="Sun H."/>
            <person name="Tritt A."/>
            <person name="Yoshinaga Y."/>
            <person name="Zwiers L.-H."/>
            <person name="Turgeon B."/>
            <person name="Goodwin S."/>
            <person name="Spatafora J."/>
            <person name="Crous P."/>
            <person name="Grigoriev I."/>
        </authorList>
    </citation>
    <scope>NUCLEOTIDE SEQUENCE</scope>
    <source>
        <strain evidence="3">CBS 115976</strain>
    </source>
</reference>
<gene>
    <name evidence="3" type="ORF">BT63DRAFT_402735</name>
</gene>
<dbReference type="PANTHER" id="PTHR11106">
    <property type="entry name" value="GANGLIOSIDE INDUCED DIFFERENTIATION ASSOCIATED PROTEIN 2-RELATED"/>
    <property type="match status" value="1"/>
</dbReference>